<dbReference type="NCBIfam" id="TIGR00486">
    <property type="entry name" value="YbgI_SA1388"/>
    <property type="match status" value="1"/>
</dbReference>
<evidence type="ECO:0000256" key="2">
    <source>
        <dbReference type="ARBA" id="ARBA00022112"/>
    </source>
</evidence>
<dbReference type="Gene3D" id="3.40.1390.30">
    <property type="entry name" value="NIF3 (NGG1p interacting factor 3)-like"/>
    <property type="match status" value="2"/>
</dbReference>
<dbReference type="AlphaFoldDB" id="A0A1C6HVL3"/>
<dbReference type="Pfam" id="PF01784">
    <property type="entry name" value="DUF34_NIF3"/>
    <property type="match status" value="1"/>
</dbReference>
<proteinExistence type="inferred from homology"/>
<comment type="similarity">
    <text evidence="1">Belongs to the GTP cyclohydrolase I type 2/NIF3 family.</text>
</comment>
<sequence>MRILDILARLEEHYPTALACEWDNVGLLAGDGEAVCTGIQLALDVTDAAIDQAVRNGANLIVTHHPVIFRPIKVLTPLQPVYRAVQRGLAIISFHTNLDIAAGGVNDCLAAAVGVTGCAPLCADGLGRVGTPHRVCGPADYARHVRQCLGAGGVRCAPGSRTVQRVAICSGAGGDLVDAAVAAGADTLLVGEAKYNEFLYARQRDVTLIAAGHYATEVVVLPALKEVLAGTGPIFLTDEQDVEVFL</sequence>
<dbReference type="InterPro" id="IPR002678">
    <property type="entry name" value="DUF34/NIF3"/>
</dbReference>
<dbReference type="GO" id="GO:0046872">
    <property type="term" value="F:metal ion binding"/>
    <property type="evidence" value="ECO:0007669"/>
    <property type="project" value="UniProtKB-KW"/>
</dbReference>
<name>A0A1C6HVL3_9FIRM</name>
<accession>A0A1C6HVL3</accession>
<feature type="binding site" evidence="4">
    <location>
        <position position="99"/>
    </location>
    <ligand>
        <name>a divalent metal cation</name>
        <dbReference type="ChEBI" id="CHEBI:60240"/>
        <label>1</label>
    </ligand>
</feature>
<gene>
    <name evidence="5" type="ORF">SAMEA3545359_01068</name>
</gene>
<protein>
    <recommendedName>
        <fullName evidence="2">GTP cyclohydrolase 1 type 2 homolog</fullName>
    </recommendedName>
</protein>
<evidence type="ECO:0000313" key="5">
    <source>
        <dbReference type="EMBL" id="SCJ61531.1"/>
    </source>
</evidence>
<feature type="binding site" evidence="4">
    <location>
        <position position="64"/>
    </location>
    <ligand>
        <name>a divalent metal cation</name>
        <dbReference type="ChEBI" id="CHEBI:60240"/>
        <label>2</label>
    </ligand>
</feature>
<dbReference type="GO" id="GO:0005737">
    <property type="term" value="C:cytoplasm"/>
    <property type="evidence" value="ECO:0007669"/>
    <property type="project" value="TreeGrafter"/>
</dbReference>
<keyword evidence="3 4" id="KW-0479">Metal-binding</keyword>
<dbReference type="PANTHER" id="PTHR13799">
    <property type="entry name" value="NGG1 INTERACTING FACTOR 3"/>
    <property type="match status" value="1"/>
</dbReference>
<evidence type="ECO:0000256" key="3">
    <source>
        <dbReference type="ARBA" id="ARBA00022723"/>
    </source>
</evidence>
<feature type="binding site" evidence="4">
    <location>
        <position position="65"/>
    </location>
    <ligand>
        <name>a divalent metal cation</name>
        <dbReference type="ChEBI" id="CHEBI:60240"/>
        <label>1</label>
    </ligand>
</feature>
<dbReference type="InterPro" id="IPR036069">
    <property type="entry name" value="DUF34/NIF3_sf"/>
</dbReference>
<dbReference type="FunFam" id="3.40.1390.30:FF:000001">
    <property type="entry name" value="GTP cyclohydrolase 1 type 2"/>
    <property type="match status" value="1"/>
</dbReference>
<dbReference type="EMBL" id="FMHG01000001">
    <property type="protein sequence ID" value="SCJ61531.1"/>
    <property type="molecule type" value="Genomic_DNA"/>
</dbReference>
<reference evidence="5" key="1">
    <citation type="submission" date="2015-09" db="EMBL/GenBank/DDBJ databases">
        <authorList>
            <consortium name="Pathogen Informatics"/>
        </authorList>
    </citation>
    <scope>NUCLEOTIDE SEQUENCE</scope>
    <source>
        <strain evidence="5">2789STDY5834896</strain>
    </source>
</reference>
<organism evidence="5">
    <name type="scientific">uncultured Anaerotruncus sp</name>
    <dbReference type="NCBI Taxonomy" id="905011"/>
    <lineage>
        <taxon>Bacteria</taxon>
        <taxon>Bacillati</taxon>
        <taxon>Bacillota</taxon>
        <taxon>Clostridia</taxon>
        <taxon>Eubacteriales</taxon>
        <taxon>Oscillospiraceae</taxon>
        <taxon>Anaerotruncus</taxon>
        <taxon>environmental samples</taxon>
    </lineage>
</organism>
<feature type="binding site" evidence="4">
    <location>
        <position position="213"/>
    </location>
    <ligand>
        <name>a divalent metal cation</name>
        <dbReference type="ChEBI" id="CHEBI:60240"/>
        <label>1</label>
    </ligand>
</feature>
<evidence type="ECO:0000256" key="4">
    <source>
        <dbReference type="PIRSR" id="PIRSR602678-1"/>
    </source>
</evidence>
<evidence type="ECO:0000256" key="1">
    <source>
        <dbReference type="ARBA" id="ARBA00006964"/>
    </source>
</evidence>
<feature type="binding site" evidence="4">
    <location>
        <position position="217"/>
    </location>
    <ligand>
        <name>a divalent metal cation</name>
        <dbReference type="ChEBI" id="CHEBI:60240"/>
        <label>1</label>
    </ligand>
</feature>
<dbReference type="PANTHER" id="PTHR13799:SF14">
    <property type="entry name" value="GTP CYCLOHYDROLASE 1 TYPE 2 HOMOLOG"/>
    <property type="match status" value="1"/>
</dbReference>
<dbReference type="SUPFAM" id="SSF102705">
    <property type="entry name" value="NIF3 (NGG1p interacting factor 3)-like"/>
    <property type="match status" value="1"/>
</dbReference>